<dbReference type="AlphaFoldDB" id="A0A6J7JHC4"/>
<reference evidence="2" key="1">
    <citation type="submission" date="2020-05" db="EMBL/GenBank/DDBJ databases">
        <authorList>
            <person name="Chiriac C."/>
            <person name="Salcher M."/>
            <person name="Ghai R."/>
            <person name="Kavagutti S V."/>
        </authorList>
    </citation>
    <scope>NUCLEOTIDE SEQUENCE</scope>
</reference>
<sequence>MKHVIPLYFGDASGSVTTSTKTRPDISPLVTQSFWPLIS</sequence>
<evidence type="ECO:0000256" key="1">
    <source>
        <dbReference type="SAM" id="MobiDB-lite"/>
    </source>
</evidence>
<name>A0A6J7JHC4_9ZZZZ</name>
<gene>
    <name evidence="2" type="ORF">UFOPK3564_03057</name>
</gene>
<organism evidence="2">
    <name type="scientific">freshwater metagenome</name>
    <dbReference type="NCBI Taxonomy" id="449393"/>
    <lineage>
        <taxon>unclassified sequences</taxon>
        <taxon>metagenomes</taxon>
        <taxon>ecological metagenomes</taxon>
    </lineage>
</organism>
<evidence type="ECO:0000313" key="2">
    <source>
        <dbReference type="EMBL" id="CAB4942958.1"/>
    </source>
</evidence>
<feature type="region of interest" description="Disordered" evidence="1">
    <location>
        <begin position="1"/>
        <end position="22"/>
    </location>
</feature>
<protein>
    <submittedName>
        <fullName evidence="2">Unannotated protein</fullName>
    </submittedName>
</protein>
<proteinExistence type="predicted"/>
<accession>A0A6J7JHC4</accession>
<dbReference type="EMBL" id="CAFBMK010000260">
    <property type="protein sequence ID" value="CAB4942958.1"/>
    <property type="molecule type" value="Genomic_DNA"/>
</dbReference>